<accession>F2EGE1</accession>
<feature type="region of interest" description="Disordered" evidence="1">
    <location>
        <begin position="1"/>
        <end position="23"/>
    </location>
</feature>
<organism evidence="2">
    <name type="scientific">Hordeum vulgare subsp. vulgare</name>
    <name type="common">Domesticated barley</name>
    <dbReference type="NCBI Taxonomy" id="112509"/>
    <lineage>
        <taxon>Eukaryota</taxon>
        <taxon>Viridiplantae</taxon>
        <taxon>Streptophyta</taxon>
        <taxon>Embryophyta</taxon>
        <taxon>Tracheophyta</taxon>
        <taxon>Spermatophyta</taxon>
        <taxon>Magnoliopsida</taxon>
        <taxon>Liliopsida</taxon>
        <taxon>Poales</taxon>
        <taxon>Poaceae</taxon>
        <taxon>BOP clade</taxon>
        <taxon>Pooideae</taxon>
        <taxon>Triticodae</taxon>
        <taxon>Triticeae</taxon>
        <taxon>Hordeinae</taxon>
        <taxon>Hordeum</taxon>
    </lineage>
</organism>
<name>F2EGE1_HORVV</name>
<dbReference type="EMBL" id="AK375218">
    <property type="protein sequence ID" value="BAK06413.1"/>
    <property type="molecule type" value="mRNA"/>
</dbReference>
<dbReference type="AlphaFoldDB" id="F2EGE1"/>
<proteinExistence type="evidence at transcript level"/>
<feature type="region of interest" description="Disordered" evidence="1">
    <location>
        <begin position="44"/>
        <end position="109"/>
    </location>
</feature>
<evidence type="ECO:0000256" key="1">
    <source>
        <dbReference type="SAM" id="MobiDB-lite"/>
    </source>
</evidence>
<sequence>MEKAPRTPVPPPTAQFSSPVAAASSAACRSPQWPVYTHPPDGLLSFVHNPQTPPFPAMPHPSNFHPPRQGQSSMENFHFVGVPPQFGSFSTPPPPPHTKAIPSSSQPASAKAIPSLCVREMIYVT</sequence>
<dbReference type="PROSITE" id="PS51257">
    <property type="entry name" value="PROKAR_LIPOPROTEIN"/>
    <property type="match status" value="1"/>
</dbReference>
<reference evidence="2" key="1">
    <citation type="journal article" date="2011" name="Plant Physiol.">
        <title>Comprehensive sequence analysis of 24,783 barley full-length cDNAs derived from 12 clone libraries.</title>
        <authorList>
            <person name="Matsumoto T."/>
            <person name="Tanaka T."/>
            <person name="Sakai H."/>
            <person name="Amano N."/>
            <person name="Kanamori H."/>
            <person name="Kurita K."/>
            <person name="Kikuta A."/>
            <person name="Kamiya K."/>
            <person name="Yamamoto M."/>
            <person name="Ikawa H."/>
            <person name="Fujii N."/>
            <person name="Hori K."/>
            <person name="Itoh T."/>
            <person name="Sato K."/>
        </authorList>
    </citation>
    <scope>NUCLEOTIDE SEQUENCE</scope>
    <source>
        <tissue evidence="2">Flower</tissue>
    </source>
</reference>
<evidence type="ECO:0000313" key="2">
    <source>
        <dbReference type="EMBL" id="BAK06413.1"/>
    </source>
</evidence>
<protein>
    <submittedName>
        <fullName evidence="2">Predicted protein</fullName>
    </submittedName>
</protein>